<dbReference type="Gene3D" id="3.30.420.10">
    <property type="entry name" value="Ribonuclease H-like superfamily/Ribonuclease H"/>
    <property type="match status" value="1"/>
</dbReference>
<organism evidence="1 2">
    <name type="scientific">Araneus ventricosus</name>
    <name type="common">Orbweaver spider</name>
    <name type="synonym">Epeira ventricosa</name>
    <dbReference type="NCBI Taxonomy" id="182803"/>
    <lineage>
        <taxon>Eukaryota</taxon>
        <taxon>Metazoa</taxon>
        <taxon>Ecdysozoa</taxon>
        <taxon>Arthropoda</taxon>
        <taxon>Chelicerata</taxon>
        <taxon>Arachnida</taxon>
        <taxon>Araneae</taxon>
        <taxon>Araneomorphae</taxon>
        <taxon>Entelegynae</taxon>
        <taxon>Araneoidea</taxon>
        <taxon>Araneidae</taxon>
        <taxon>Araneus</taxon>
    </lineage>
</organism>
<dbReference type="EMBL" id="BGPR01072707">
    <property type="protein sequence ID" value="GBO45553.1"/>
    <property type="molecule type" value="Genomic_DNA"/>
</dbReference>
<comment type="caution">
    <text evidence="1">The sequence shown here is derived from an EMBL/GenBank/DDBJ whole genome shotgun (WGS) entry which is preliminary data.</text>
</comment>
<dbReference type="OrthoDB" id="6431442at2759"/>
<accession>A0A4Y2X7H3</accession>
<proteinExistence type="predicted"/>
<dbReference type="SUPFAM" id="SSF53098">
    <property type="entry name" value="Ribonuclease H-like"/>
    <property type="match status" value="1"/>
</dbReference>
<keyword evidence="2" id="KW-1185">Reference proteome</keyword>
<dbReference type="InterPro" id="IPR012337">
    <property type="entry name" value="RNaseH-like_sf"/>
</dbReference>
<dbReference type="PANTHER" id="PTHR47331:SF2">
    <property type="match status" value="1"/>
</dbReference>
<sequence>MSSEPVPLPPDRVNDCAVFETVGIDLAGPLFLENIEKVWIALFTCGVYRAIHLELVRSLSYDSFNLAMRRVIARRGRPKTIYFDNGTNFKGSCNELSKLDWNQIQREDNLERMSWKFKPQLLFGGVAGGRGLFVLLRSYCDVHWEIRCCLLKNLKLLFVDVNLLLILDLCLIFQKSHGN</sequence>
<evidence type="ECO:0000313" key="1">
    <source>
        <dbReference type="EMBL" id="GBO45553.1"/>
    </source>
</evidence>
<reference evidence="1 2" key="1">
    <citation type="journal article" date="2019" name="Sci. Rep.">
        <title>Orb-weaving spider Araneus ventricosus genome elucidates the spidroin gene catalogue.</title>
        <authorList>
            <person name="Kono N."/>
            <person name="Nakamura H."/>
            <person name="Ohtoshi R."/>
            <person name="Moran D.A.P."/>
            <person name="Shinohara A."/>
            <person name="Yoshida Y."/>
            <person name="Fujiwara M."/>
            <person name="Mori M."/>
            <person name="Tomita M."/>
            <person name="Arakawa K."/>
        </authorList>
    </citation>
    <scope>NUCLEOTIDE SEQUENCE [LARGE SCALE GENOMIC DNA]</scope>
</reference>
<evidence type="ECO:0008006" key="3">
    <source>
        <dbReference type="Google" id="ProtNLM"/>
    </source>
</evidence>
<dbReference type="PANTHER" id="PTHR47331">
    <property type="entry name" value="PHD-TYPE DOMAIN-CONTAINING PROTEIN"/>
    <property type="match status" value="1"/>
</dbReference>
<gene>
    <name evidence="1" type="ORF">AVEN_65043_1</name>
</gene>
<dbReference type="Proteomes" id="UP000499080">
    <property type="component" value="Unassembled WGS sequence"/>
</dbReference>
<dbReference type="GO" id="GO:0003676">
    <property type="term" value="F:nucleic acid binding"/>
    <property type="evidence" value="ECO:0007669"/>
    <property type="project" value="InterPro"/>
</dbReference>
<protein>
    <recommendedName>
        <fullName evidence="3">Integrase catalytic domain-containing protein</fullName>
    </recommendedName>
</protein>
<name>A0A4Y2X7H3_ARAVE</name>
<dbReference type="AlphaFoldDB" id="A0A4Y2X7H3"/>
<evidence type="ECO:0000313" key="2">
    <source>
        <dbReference type="Proteomes" id="UP000499080"/>
    </source>
</evidence>
<dbReference type="InterPro" id="IPR036397">
    <property type="entry name" value="RNaseH_sf"/>
</dbReference>